<dbReference type="GO" id="GO:0005509">
    <property type="term" value="F:calcium ion binding"/>
    <property type="evidence" value="ECO:0007669"/>
    <property type="project" value="InterPro"/>
</dbReference>
<evidence type="ECO:0000313" key="5">
    <source>
        <dbReference type="EMBL" id="ANY84447.1"/>
    </source>
</evidence>
<evidence type="ECO:0000259" key="4">
    <source>
        <dbReference type="Pfam" id="PF17803"/>
    </source>
</evidence>
<feature type="compositionally biased region" description="Basic residues" evidence="3">
    <location>
        <begin position="305"/>
        <end position="320"/>
    </location>
</feature>
<name>A0A1B2EX32_9HYPH</name>
<proteinExistence type="predicted"/>
<evidence type="ECO:0000256" key="3">
    <source>
        <dbReference type="SAM" id="MobiDB-lite"/>
    </source>
</evidence>
<dbReference type="Pfam" id="PF00353">
    <property type="entry name" value="HemolysinCabind"/>
    <property type="match status" value="2"/>
</dbReference>
<dbReference type="NCBIfam" id="TIGR01965">
    <property type="entry name" value="VCBS_repeat"/>
    <property type="match status" value="1"/>
</dbReference>
<evidence type="ECO:0000256" key="2">
    <source>
        <dbReference type="ARBA" id="ARBA00022525"/>
    </source>
</evidence>
<dbReference type="Gene3D" id="2.150.10.10">
    <property type="entry name" value="Serralysin-like metalloprotease, C-terminal"/>
    <property type="match status" value="1"/>
</dbReference>
<dbReference type="OrthoDB" id="9809583at2"/>
<organism evidence="5">
    <name type="scientific">Microvirga ossetica</name>
    <dbReference type="NCBI Taxonomy" id="1882682"/>
    <lineage>
        <taxon>Bacteria</taxon>
        <taxon>Pseudomonadati</taxon>
        <taxon>Pseudomonadota</taxon>
        <taxon>Alphaproteobacteria</taxon>
        <taxon>Hyphomicrobiales</taxon>
        <taxon>Methylobacteriaceae</taxon>
        <taxon>Microvirga</taxon>
    </lineage>
</organism>
<reference evidence="5" key="1">
    <citation type="submission" date="2016-07" db="EMBL/GenBank/DDBJ databases">
        <title>Microvirga ossetica sp. nov. a new species of rhizobia isolated from root nodules of the legume species Vicia alpestris Steven originated from North Ossetia region in the Caucasus.</title>
        <authorList>
            <person name="Safronova V.I."/>
            <person name="Kuznetsova I.G."/>
            <person name="Sazanova A.L."/>
            <person name="Belimov A."/>
            <person name="Andronov E."/>
            <person name="Osledkin Y.S."/>
            <person name="Onishchuk O.P."/>
            <person name="Kurchak O.N."/>
            <person name="Shaposhnikov A.I."/>
            <person name="Willems A."/>
            <person name="Tikhonovich I.A."/>
        </authorList>
    </citation>
    <scope>NUCLEOTIDE SEQUENCE [LARGE SCALE GENOMIC DNA]</scope>
    <source>
        <strain evidence="5">V5/3M</strain>
        <plasmid evidence="5">unnamed2</plasmid>
    </source>
</reference>
<dbReference type="PRINTS" id="PR00313">
    <property type="entry name" value="CABNDNGRPT"/>
</dbReference>
<dbReference type="InterPro" id="IPR011049">
    <property type="entry name" value="Serralysin-like_metalloprot_C"/>
</dbReference>
<dbReference type="KEGG" id="moc:BB934_40310"/>
<evidence type="ECO:0000256" key="1">
    <source>
        <dbReference type="ARBA" id="ARBA00004613"/>
    </source>
</evidence>
<dbReference type="InterPro" id="IPR040853">
    <property type="entry name" value="RapA2_cadherin-like"/>
</dbReference>
<dbReference type="PANTHER" id="PTHR38340">
    <property type="entry name" value="S-LAYER PROTEIN"/>
    <property type="match status" value="1"/>
</dbReference>
<keyword evidence="5" id="KW-0614">Plasmid</keyword>
<geneLocation type="plasmid" evidence="5">
    <name>unnamed2</name>
</geneLocation>
<comment type="subcellular location">
    <subcellularLocation>
        <location evidence="1">Secreted</location>
    </subcellularLocation>
</comment>
<feature type="region of interest" description="Disordered" evidence="3">
    <location>
        <begin position="1"/>
        <end position="30"/>
    </location>
</feature>
<keyword evidence="2" id="KW-0964">Secreted</keyword>
<sequence>MALIRGSNRSDTLTGKNGRDAIFGRSGNDTMNGKGGRDLLDAGNGNDTVTGGIGNDTILGGSGTDTAVFGGSADSTTFRLLPGGFLQVRGIEGADILKSVEYLKIGGKTYSTKGPIARTDEAALGENQPIDINVLANDQSLSKGALRIQKLGGGNAAVGDTVALVDGIAVKLGAGNRLTFDPGTAFDNLSAGETLHREFTYRVGNGSGKYDTAKVNLTIQGRNDGPAAVSDAATTNGGTPLTIAAADLLANDTDIDLLDVLTVTAVAANRRHSWNGHPGEWADHIHVRDRIQRTSLFQLHDLGRQGRHRNGHRERGRGSGRGREHRAGYDRDDSLDQ</sequence>
<dbReference type="GO" id="GO:0005576">
    <property type="term" value="C:extracellular region"/>
    <property type="evidence" value="ECO:0007669"/>
    <property type="project" value="UniProtKB-SubCell"/>
</dbReference>
<dbReference type="InterPro" id="IPR050557">
    <property type="entry name" value="RTX_toxin/Mannuronan_C5-epim"/>
</dbReference>
<dbReference type="Pfam" id="PF17803">
    <property type="entry name" value="Cadherin_4"/>
    <property type="match status" value="1"/>
</dbReference>
<dbReference type="AlphaFoldDB" id="A0A1B2EX32"/>
<accession>A0A1B2EX32</accession>
<dbReference type="SUPFAM" id="SSF51120">
    <property type="entry name" value="beta-Roll"/>
    <property type="match status" value="1"/>
</dbReference>
<gene>
    <name evidence="5" type="ORF">BB934_40310</name>
</gene>
<dbReference type="PANTHER" id="PTHR38340:SF1">
    <property type="entry name" value="S-LAYER PROTEIN"/>
    <property type="match status" value="1"/>
</dbReference>
<feature type="domain" description="RapA2 cadherin-like" evidence="4">
    <location>
        <begin position="213"/>
        <end position="269"/>
    </location>
</feature>
<protein>
    <recommendedName>
        <fullName evidence="4">RapA2 cadherin-like domain-containing protein</fullName>
    </recommendedName>
</protein>
<dbReference type="InterPro" id="IPR010221">
    <property type="entry name" value="VCBS_dom"/>
</dbReference>
<dbReference type="InterPro" id="IPR001343">
    <property type="entry name" value="Hemolysn_Ca-bd"/>
</dbReference>
<dbReference type="EMBL" id="CP016619">
    <property type="protein sequence ID" value="ANY84447.1"/>
    <property type="molecule type" value="Genomic_DNA"/>
</dbReference>
<feature type="compositionally biased region" description="Basic and acidic residues" evidence="3">
    <location>
        <begin position="321"/>
        <end position="337"/>
    </location>
</feature>
<feature type="region of interest" description="Disordered" evidence="3">
    <location>
        <begin position="299"/>
        <end position="337"/>
    </location>
</feature>